<name>K7LC68_SOYBN</name>
<dbReference type="AlphaFoldDB" id="K7LC68"/>
<evidence type="ECO:0000313" key="4">
    <source>
        <dbReference type="Proteomes" id="UP000008827"/>
    </source>
</evidence>
<protein>
    <submittedName>
        <fullName evidence="2 3">Uncharacterized protein</fullName>
    </submittedName>
</protein>
<proteinExistence type="predicted"/>
<reference evidence="2 3" key="1">
    <citation type="journal article" date="2010" name="Nature">
        <title>Genome sequence of the palaeopolyploid soybean.</title>
        <authorList>
            <person name="Schmutz J."/>
            <person name="Cannon S.B."/>
            <person name="Schlueter J."/>
            <person name="Ma J."/>
            <person name="Mitros T."/>
            <person name="Nelson W."/>
            <person name="Hyten D.L."/>
            <person name="Song Q."/>
            <person name="Thelen J.J."/>
            <person name="Cheng J."/>
            <person name="Xu D."/>
            <person name="Hellsten U."/>
            <person name="May G.D."/>
            <person name="Yu Y."/>
            <person name="Sakurai T."/>
            <person name="Umezawa T."/>
            <person name="Bhattacharyya M.K."/>
            <person name="Sandhu D."/>
            <person name="Valliyodan B."/>
            <person name="Lindquist E."/>
            <person name="Peto M."/>
            <person name="Grant D."/>
            <person name="Shu S."/>
            <person name="Goodstein D."/>
            <person name="Barry K."/>
            <person name="Futrell-Griggs M."/>
            <person name="Abernathy B."/>
            <person name="Du J."/>
            <person name="Tian Z."/>
            <person name="Zhu L."/>
            <person name="Gill N."/>
            <person name="Joshi T."/>
            <person name="Libault M."/>
            <person name="Sethuraman A."/>
            <person name="Zhang X.-C."/>
            <person name="Shinozaki K."/>
            <person name="Nguyen H.T."/>
            <person name="Wing R.A."/>
            <person name="Cregan P."/>
            <person name="Specht J."/>
            <person name="Grimwood J."/>
            <person name="Rokhsar D."/>
            <person name="Stacey G."/>
            <person name="Shoemaker R.C."/>
            <person name="Jackson S.A."/>
        </authorList>
    </citation>
    <scope>NUCLEOTIDE SEQUENCE [LARGE SCALE GENOMIC DNA]</scope>
    <source>
        <strain evidence="3">cv. Williams 82</strain>
        <tissue evidence="2">Callus</tissue>
    </source>
</reference>
<feature type="transmembrane region" description="Helical" evidence="1">
    <location>
        <begin position="12"/>
        <end position="30"/>
    </location>
</feature>
<accession>K7LC68</accession>
<dbReference type="EnsemblPlants" id="KRH37425">
    <property type="protein sequence ID" value="KRH37425"/>
    <property type="gene ID" value="GLYMA_09G065500"/>
</dbReference>
<dbReference type="InParanoid" id="K7LC68"/>
<keyword evidence="1" id="KW-0472">Membrane</keyword>
<sequence>MVFNKMKLDIGSVVLVIFLSSFEIAINLHYSMFQGLEDHCEARYSVVVLYSTAIWIAITVDSPNHQSEVFFFLVCCHNVVSIDGARSLLVYEQDVIEIVRF</sequence>
<evidence type="ECO:0000256" key="1">
    <source>
        <dbReference type="SAM" id="Phobius"/>
    </source>
</evidence>
<feature type="transmembrane region" description="Helical" evidence="1">
    <location>
        <begin position="42"/>
        <end position="60"/>
    </location>
</feature>
<gene>
    <name evidence="2" type="ORF">GLYMA_09G065500</name>
</gene>
<dbReference type="Proteomes" id="UP000008827">
    <property type="component" value="Chromosome 9"/>
</dbReference>
<dbReference type="HOGENOM" id="CLU_2296761_0_0_1"/>
<dbReference type="EMBL" id="CM000842">
    <property type="protein sequence ID" value="KRH37425.1"/>
    <property type="molecule type" value="Genomic_DNA"/>
</dbReference>
<keyword evidence="4" id="KW-1185">Reference proteome</keyword>
<evidence type="ECO:0000313" key="2">
    <source>
        <dbReference type="EMBL" id="KRH37425.1"/>
    </source>
</evidence>
<keyword evidence="1" id="KW-1133">Transmembrane helix</keyword>
<reference evidence="3" key="2">
    <citation type="submission" date="2018-02" db="UniProtKB">
        <authorList>
            <consortium name="EnsemblPlants"/>
        </authorList>
    </citation>
    <scope>IDENTIFICATION</scope>
    <source>
        <strain evidence="3">Williams 82</strain>
    </source>
</reference>
<keyword evidence="1" id="KW-0812">Transmembrane</keyword>
<organism evidence="3">
    <name type="scientific">Glycine max</name>
    <name type="common">Soybean</name>
    <name type="synonym">Glycine hispida</name>
    <dbReference type="NCBI Taxonomy" id="3847"/>
    <lineage>
        <taxon>Eukaryota</taxon>
        <taxon>Viridiplantae</taxon>
        <taxon>Streptophyta</taxon>
        <taxon>Embryophyta</taxon>
        <taxon>Tracheophyta</taxon>
        <taxon>Spermatophyta</taxon>
        <taxon>Magnoliopsida</taxon>
        <taxon>eudicotyledons</taxon>
        <taxon>Gunneridae</taxon>
        <taxon>Pentapetalae</taxon>
        <taxon>rosids</taxon>
        <taxon>fabids</taxon>
        <taxon>Fabales</taxon>
        <taxon>Fabaceae</taxon>
        <taxon>Papilionoideae</taxon>
        <taxon>50 kb inversion clade</taxon>
        <taxon>NPAAA clade</taxon>
        <taxon>indigoferoid/millettioid clade</taxon>
        <taxon>Phaseoleae</taxon>
        <taxon>Glycine</taxon>
        <taxon>Glycine subgen. Soja</taxon>
    </lineage>
</organism>
<dbReference type="PaxDb" id="3847-GLYMA09G07526.1"/>
<evidence type="ECO:0000313" key="3">
    <source>
        <dbReference type="EnsemblPlants" id="KRH37425"/>
    </source>
</evidence>
<dbReference type="Gramene" id="KRH37425">
    <property type="protein sequence ID" value="KRH37425"/>
    <property type="gene ID" value="GLYMA_09G065500"/>
</dbReference>
<reference evidence="2" key="3">
    <citation type="submission" date="2018-07" db="EMBL/GenBank/DDBJ databases">
        <title>WGS assembly of Glycine max.</title>
        <authorList>
            <person name="Schmutz J."/>
            <person name="Cannon S."/>
            <person name="Schlueter J."/>
            <person name="Ma J."/>
            <person name="Mitros T."/>
            <person name="Nelson W."/>
            <person name="Hyten D."/>
            <person name="Song Q."/>
            <person name="Thelen J."/>
            <person name="Cheng J."/>
            <person name="Xu D."/>
            <person name="Hellsten U."/>
            <person name="May G."/>
            <person name="Yu Y."/>
            <person name="Sakurai T."/>
            <person name="Umezawa T."/>
            <person name="Bhattacharyya M."/>
            <person name="Sandhu D."/>
            <person name="Valliyodan B."/>
            <person name="Lindquist E."/>
            <person name="Peto M."/>
            <person name="Grant D."/>
            <person name="Shu S."/>
            <person name="Goodstein D."/>
            <person name="Barry K."/>
            <person name="Futrell-Griggs M."/>
            <person name="Abernathy B."/>
            <person name="Du J."/>
            <person name="Tian Z."/>
            <person name="Zhu L."/>
            <person name="Gill N."/>
            <person name="Joshi T."/>
            <person name="Libault M."/>
            <person name="Sethuraman A."/>
            <person name="Zhang X."/>
            <person name="Shinozaki K."/>
            <person name="Nguyen H."/>
            <person name="Wing R."/>
            <person name="Cregan P."/>
            <person name="Specht J."/>
            <person name="Grimwood J."/>
            <person name="Rokhsar D."/>
            <person name="Stacey G."/>
            <person name="Shoemaker R."/>
            <person name="Jackson S."/>
        </authorList>
    </citation>
    <scope>NUCLEOTIDE SEQUENCE</scope>
    <source>
        <tissue evidence="2">Callus</tissue>
    </source>
</reference>